<dbReference type="PANTHER" id="PTHR30419:SF30">
    <property type="entry name" value="LYSR FAMILY TRANSCRIPTIONAL REGULATOR"/>
    <property type="match status" value="1"/>
</dbReference>
<dbReference type="InterPro" id="IPR036388">
    <property type="entry name" value="WH-like_DNA-bd_sf"/>
</dbReference>
<dbReference type="InterPro" id="IPR005119">
    <property type="entry name" value="LysR_subst-bd"/>
</dbReference>
<evidence type="ECO:0000259" key="5">
    <source>
        <dbReference type="PROSITE" id="PS50931"/>
    </source>
</evidence>
<proteinExistence type="inferred from homology"/>
<dbReference type="GO" id="GO:0003700">
    <property type="term" value="F:DNA-binding transcription factor activity"/>
    <property type="evidence" value="ECO:0007669"/>
    <property type="project" value="InterPro"/>
</dbReference>
<dbReference type="FunFam" id="1.10.10.10:FF:000001">
    <property type="entry name" value="LysR family transcriptional regulator"/>
    <property type="match status" value="1"/>
</dbReference>
<reference evidence="6 7" key="1">
    <citation type="submission" date="2020-01" db="EMBL/GenBank/DDBJ databases">
        <title>Complete genome of Aeromonas media MC64.</title>
        <authorList>
            <person name="Cao G."/>
            <person name="Fu J."/>
            <person name="Zhong C."/>
        </authorList>
    </citation>
    <scope>NUCLEOTIDE SEQUENCE [LARGE SCALE GENOMIC DNA]</scope>
    <source>
        <strain evidence="6 7">MC64</strain>
    </source>
</reference>
<dbReference type="Gene3D" id="3.40.190.290">
    <property type="match status" value="1"/>
</dbReference>
<evidence type="ECO:0000256" key="3">
    <source>
        <dbReference type="ARBA" id="ARBA00023125"/>
    </source>
</evidence>
<dbReference type="Proteomes" id="UP000463871">
    <property type="component" value="Chromosome"/>
</dbReference>
<comment type="similarity">
    <text evidence="1">Belongs to the LysR transcriptional regulatory family.</text>
</comment>
<dbReference type="PANTHER" id="PTHR30419">
    <property type="entry name" value="HTH-TYPE TRANSCRIPTIONAL REGULATOR YBHD"/>
    <property type="match status" value="1"/>
</dbReference>
<dbReference type="GO" id="GO:0003677">
    <property type="term" value="F:DNA binding"/>
    <property type="evidence" value="ECO:0007669"/>
    <property type="project" value="UniProtKB-KW"/>
</dbReference>
<organism evidence="6 7">
    <name type="scientific">Aeromonas media</name>
    <dbReference type="NCBI Taxonomy" id="651"/>
    <lineage>
        <taxon>Bacteria</taxon>
        <taxon>Pseudomonadati</taxon>
        <taxon>Pseudomonadota</taxon>
        <taxon>Gammaproteobacteria</taxon>
        <taxon>Aeromonadales</taxon>
        <taxon>Aeromonadaceae</taxon>
        <taxon>Aeromonas</taxon>
    </lineage>
</organism>
<evidence type="ECO:0000313" key="6">
    <source>
        <dbReference type="EMBL" id="QHQ51086.1"/>
    </source>
</evidence>
<dbReference type="Pfam" id="PF03466">
    <property type="entry name" value="LysR_substrate"/>
    <property type="match status" value="1"/>
</dbReference>
<accession>A0AAE6SIH0</accession>
<dbReference type="Gene3D" id="1.10.10.10">
    <property type="entry name" value="Winged helix-like DNA-binding domain superfamily/Winged helix DNA-binding domain"/>
    <property type="match status" value="1"/>
</dbReference>
<evidence type="ECO:0000256" key="2">
    <source>
        <dbReference type="ARBA" id="ARBA00023015"/>
    </source>
</evidence>
<name>A0AAE6SIH0_AERME</name>
<dbReference type="SUPFAM" id="SSF53850">
    <property type="entry name" value="Periplasmic binding protein-like II"/>
    <property type="match status" value="1"/>
</dbReference>
<evidence type="ECO:0000256" key="1">
    <source>
        <dbReference type="ARBA" id="ARBA00009437"/>
    </source>
</evidence>
<keyword evidence="4" id="KW-0804">Transcription</keyword>
<evidence type="ECO:0000256" key="4">
    <source>
        <dbReference type="ARBA" id="ARBA00023163"/>
    </source>
</evidence>
<dbReference type="PRINTS" id="PR00039">
    <property type="entry name" value="HTHLYSR"/>
</dbReference>
<dbReference type="EMBL" id="CP047962">
    <property type="protein sequence ID" value="QHQ51086.1"/>
    <property type="molecule type" value="Genomic_DNA"/>
</dbReference>
<keyword evidence="2" id="KW-0805">Transcription regulation</keyword>
<dbReference type="RefSeq" id="WP_161507122.1">
    <property type="nucleotide sequence ID" value="NZ_CAWPID010000001.1"/>
</dbReference>
<dbReference type="GO" id="GO:0005829">
    <property type="term" value="C:cytosol"/>
    <property type="evidence" value="ECO:0007669"/>
    <property type="project" value="TreeGrafter"/>
</dbReference>
<dbReference type="PROSITE" id="PS50931">
    <property type="entry name" value="HTH_LYSR"/>
    <property type="match status" value="1"/>
</dbReference>
<gene>
    <name evidence="6" type="ORF">GWI30_09400</name>
</gene>
<dbReference type="SUPFAM" id="SSF46785">
    <property type="entry name" value="Winged helix' DNA-binding domain"/>
    <property type="match status" value="1"/>
</dbReference>
<keyword evidence="3" id="KW-0238">DNA-binding</keyword>
<feature type="domain" description="HTH lysR-type" evidence="5">
    <location>
        <begin position="1"/>
        <end position="58"/>
    </location>
</feature>
<protein>
    <submittedName>
        <fullName evidence="6">LysR family transcriptional regulator</fullName>
    </submittedName>
</protein>
<dbReference type="InterPro" id="IPR000847">
    <property type="entry name" value="LysR_HTH_N"/>
</dbReference>
<dbReference type="AlphaFoldDB" id="A0AAE6SIH0"/>
<dbReference type="InterPro" id="IPR036390">
    <property type="entry name" value="WH_DNA-bd_sf"/>
</dbReference>
<sequence length="308" mass="34473">MDLKQLGYLLAVRDAGSFTKAAQGLHVAQPAVSMAIAKLEQQLDLRLFDRQDRSVRLTPEGEVLCRHAERLLLQMHQAQAEMAELKGLERGEVRIGIPYMMGSYYFPPILMAFKHRYPGLKIRVEEAGTRELLSRMVDGSLDLAILITSDLPPALEGAQLLREEMLMVVGEEHPLRGASAVSLPQFFNQELAMFRRGFYHREHMEALAQGLGIEPNIGFESNLIPLLKAVVRQGFAVTTFLRMALEEETTLSGIPFAPPIFLDLCVAWRRGDPLSMANRALRDFLLAQAKPEPTPDSALRDNNLGDNR</sequence>
<dbReference type="Pfam" id="PF00126">
    <property type="entry name" value="HTH_1"/>
    <property type="match status" value="1"/>
</dbReference>
<evidence type="ECO:0000313" key="7">
    <source>
        <dbReference type="Proteomes" id="UP000463871"/>
    </source>
</evidence>
<dbReference type="InterPro" id="IPR050950">
    <property type="entry name" value="HTH-type_LysR_regulators"/>
</dbReference>
<dbReference type="CDD" id="cd05466">
    <property type="entry name" value="PBP2_LTTR_substrate"/>
    <property type="match status" value="1"/>
</dbReference>